<dbReference type="RefSeq" id="WP_377331357.1">
    <property type="nucleotide sequence ID" value="NZ_JBHSGB010000002.1"/>
</dbReference>
<keyword evidence="3" id="KW-0732">Signal</keyword>
<protein>
    <recommendedName>
        <fullName evidence="6">Tetratricopeptide repeat protein</fullName>
    </recommendedName>
</protein>
<evidence type="ECO:0000256" key="2">
    <source>
        <dbReference type="SAM" id="Coils"/>
    </source>
</evidence>
<dbReference type="InterPro" id="IPR011990">
    <property type="entry name" value="TPR-like_helical_dom_sf"/>
</dbReference>
<dbReference type="SMART" id="SM00028">
    <property type="entry name" value="TPR"/>
    <property type="match status" value="1"/>
</dbReference>
<evidence type="ECO:0000256" key="3">
    <source>
        <dbReference type="SAM" id="SignalP"/>
    </source>
</evidence>
<evidence type="ECO:0000313" key="4">
    <source>
        <dbReference type="EMBL" id="MFC4653803.1"/>
    </source>
</evidence>
<reference evidence="5" key="1">
    <citation type="journal article" date="2019" name="Int. J. Syst. Evol. Microbiol.">
        <title>The Global Catalogue of Microorganisms (GCM) 10K type strain sequencing project: providing services to taxonomists for standard genome sequencing and annotation.</title>
        <authorList>
            <consortium name="The Broad Institute Genomics Platform"/>
            <consortium name="The Broad Institute Genome Sequencing Center for Infectious Disease"/>
            <person name="Wu L."/>
            <person name="Ma J."/>
        </authorList>
    </citation>
    <scope>NUCLEOTIDE SEQUENCE [LARGE SCALE GENOMIC DNA]</scope>
    <source>
        <strain evidence="5">DT28</strain>
    </source>
</reference>
<evidence type="ECO:0000313" key="5">
    <source>
        <dbReference type="Proteomes" id="UP001595962"/>
    </source>
</evidence>
<evidence type="ECO:0008006" key="6">
    <source>
        <dbReference type="Google" id="ProtNLM"/>
    </source>
</evidence>
<proteinExistence type="predicted"/>
<keyword evidence="2" id="KW-0175">Coiled coil</keyword>
<feature type="signal peptide" evidence="3">
    <location>
        <begin position="1"/>
        <end position="17"/>
    </location>
</feature>
<accession>A0ABV9JGG6</accession>
<gene>
    <name evidence="4" type="ORF">ACFO3I_02070</name>
</gene>
<dbReference type="Gene3D" id="1.25.40.10">
    <property type="entry name" value="Tetratricopeptide repeat domain"/>
    <property type="match status" value="1"/>
</dbReference>
<comment type="caution">
    <text evidence="4">The sequence shown here is derived from an EMBL/GenBank/DDBJ whole genome shotgun (WGS) entry which is preliminary data.</text>
</comment>
<evidence type="ECO:0000256" key="1">
    <source>
        <dbReference type="PROSITE-ProRule" id="PRU00339"/>
    </source>
</evidence>
<organism evidence="4 5">
    <name type="scientific">Rheinheimera marina</name>
    <dbReference type="NCBI Taxonomy" id="1774958"/>
    <lineage>
        <taxon>Bacteria</taxon>
        <taxon>Pseudomonadati</taxon>
        <taxon>Pseudomonadota</taxon>
        <taxon>Gammaproteobacteria</taxon>
        <taxon>Chromatiales</taxon>
        <taxon>Chromatiaceae</taxon>
        <taxon>Rheinheimera</taxon>
    </lineage>
</organism>
<dbReference type="InterPro" id="IPR019734">
    <property type="entry name" value="TPR_rpt"/>
</dbReference>
<feature type="chain" id="PRO_5047342688" description="Tetratricopeptide repeat protein" evidence="3">
    <location>
        <begin position="18"/>
        <end position="229"/>
    </location>
</feature>
<name>A0ABV9JGG6_9GAMM</name>
<dbReference type="PROSITE" id="PS50005">
    <property type="entry name" value="TPR"/>
    <property type="match status" value="1"/>
</dbReference>
<feature type="repeat" description="TPR" evidence="1">
    <location>
        <begin position="180"/>
        <end position="213"/>
    </location>
</feature>
<keyword evidence="5" id="KW-1185">Reference proteome</keyword>
<dbReference type="Proteomes" id="UP001595962">
    <property type="component" value="Unassembled WGS sequence"/>
</dbReference>
<sequence>MKPLMIALLIAASTSQAASIDQIDAAANQMQLPQLTEYAKGSAVSYEQAYAQYRLAVISQVAGQTEQFSAALAQARQTLEQLTSEQPDAENLALLSTVYGLSIGENPVVNGVKYGKKAGEALAQAEQLAPANPRVQLVKAISAYNTPALFGGSKTAAAELASKAIALFSAPCEQICWGQEEAYVWRGLAKMDLGDNKAAIADWQQALQLNPEYGWARFLLEQQQRFSKN</sequence>
<feature type="coiled-coil region" evidence="2">
    <location>
        <begin position="65"/>
        <end position="92"/>
    </location>
</feature>
<keyword evidence="1" id="KW-0802">TPR repeat</keyword>
<dbReference type="EMBL" id="JBHSGB010000002">
    <property type="protein sequence ID" value="MFC4653803.1"/>
    <property type="molecule type" value="Genomic_DNA"/>
</dbReference>
<dbReference type="SUPFAM" id="SSF48452">
    <property type="entry name" value="TPR-like"/>
    <property type="match status" value="1"/>
</dbReference>